<evidence type="ECO:0000259" key="2">
    <source>
        <dbReference type="Pfam" id="PF17667"/>
    </source>
</evidence>
<evidence type="ECO:0000256" key="1">
    <source>
        <dbReference type="SAM" id="SignalP"/>
    </source>
</evidence>
<feature type="domain" description="Fungal-type protein kinase" evidence="2">
    <location>
        <begin position="222"/>
        <end position="306"/>
    </location>
</feature>
<reference evidence="3" key="1">
    <citation type="submission" date="2020-11" db="EMBL/GenBank/DDBJ databases">
        <authorList>
            <consortium name="DOE Joint Genome Institute"/>
            <person name="Ahrendt S."/>
            <person name="Riley R."/>
            <person name="Andreopoulos W."/>
            <person name="Labutti K."/>
            <person name="Pangilinan J."/>
            <person name="Ruiz-Duenas F.J."/>
            <person name="Barrasa J.M."/>
            <person name="Sanchez-Garcia M."/>
            <person name="Camarero S."/>
            <person name="Miyauchi S."/>
            <person name="Serrano A."/>
            <person name="Linde D."/>
            <person name="Babiker R."/>
            <person name="Drula E."/>
            <person name="Ayuso-Fernandez I."/>
            <person name="Pacheco R."/>
            <person name="Padilla G."/>
            <person name="Ferreira P."/>
            <person name="Barriuso J."/>
            <person name="Kellner H."/>
            <person name="Castanera R."/>
            <person name="Alfaro M."/>
            <person name="Ramirez L."/>
            <person name="Pisabarro A.G."/>
            <person name="Kuo A."/>
            <person name="Tritt A."/>
            <person name="Lipzen A."/>
            <person name="He G."/>
            <person name="Yan M."/>
            <person name="Ng V."/>
            <person name="Cullen D."/>
            <person name="Martin F."/>
            <person name="Rosso M.-N."/>
            <person name="Henrissat B."/>
            <person name="Hibbett D."/>
            <person name="Martinez A.T."/>
            <person name="Grigoriev I.V."/>
        </authorList>
    </citation>
    <scope>NUCLEOTIDE SEQUENCE</scope>
    <source>
        <strain evidence="3">ATCC 90797</strain>
    </source>
</reference>
<evidence type="ECO:0000313" key="3">
    <source>
        <dbReference type="EMBL" id="KAF9487443.1"/>
    </source>
</evidence>
<gene>
    <name evidence="3" type="ORF">BDN71DRAFT_1436851</name>
</gene>
<dbReference type="Pfam" id="PF17667">
    <property type="entry name" value="Pkinase_fungal"/>
    <property type="match status" value="2"/>
</dbReference>
<keyword evidence="1" id="KW-0732">Signal</keyword>
<dbReference type="Proteomes" id="UP000807025">
    <property type="component" value="Unassembled WGS sequence"/>
</dbReference>
<proteinExistence type="predicted"/>
<dbReference type="EMBL" id="MU154777">
    <property type="protein sequence ID" value="KAF9487443.1"/>
    <property type="molecule type" value="Genomic_DNA"/>
</dbReference>
<protein>
    <recommendedName>
        <fullName evidence="2">Fungal-type protein kinase domain-containing protein</fullName>
    </recommendedName>
</protein>
<dbReference type="SUPFAM" id="SSF56112">
    <property type="entry name" value="Protein kinase-like (PK-like)"/>
    <property type="match status" value="1"/>
</dbReference>
<dbReference type="AlphaFoldDB" id="A0A9P5ZG61"/>
<feature type="domain" description="Fungal-type protein kinase" evidence="2">
    <location>
        <begin position="448"/>
        <end position="600"/>
    </location>
</feature>
<accession>A0A9P5ZG61</accession>
<evidence type="ECO:0000313" key="4">
    <source>
        <dbReference type="Proteomes" id="UP000807025"/>
    </source>
</evidence>
<dbReference type="Gene3D" id="1.10.510.10">
    <property type="entry name" value="Transferase(Phosphotransferase) domain 1"/>
    <property type="match status" value="1"/>
</dbReference>
<dbReference type="InterPro" id="IPR040976">
    <property type="entry name" value="Pkinase_fungal"/>
</dbReference>
<dbReference type="PANTHER" id="PTHR38248:SF2">
    <property type="entry name" value="FUNK1 11"/>
    <property type="match status" value="1"/>
</dbReference>
<feature type="chain" id="PRO_5040284599" description="Fungal-type protein kinase domain-containing protein" evidence="1">
    <location>
        <begin position="23"/>
        <end position="721"/>
    </location>
</feature>
<organism evidence="3 4">
    <name type="scientific">Pleurotus eryngii</name>
    <name type="common">Boletus of the steppes</name>
    <dbReference type="NCBI Taxonomy" id="5323"/>
    <lineage>
        <taxon>Eukaryota</taxon>
        <taxon>Fungi</taxon>
        <taxon>Dikarya</taxon>
        <taxon>Basidiomycota</taxon>
        <taxon>Agaricomycotina</taxon>
        <taxon>Agaricomycetes</taxon>
        <taxon>Agaricomycetidae</taxon>
        <taxon>Agaricales</taxon>
        <taxon>Pleurotineae</taxon>
        <taxon>Pleurotaceae</taxon>
        <taxon>Pleurotus</taxon>
    </lineage>
</organism>
<sequence>MYSYFHSVFLPFLALHCDPVLCDYPFGTPTEKIFVAGFTLVAQFKSTRGHTKKGNLLFCPKSGQFQGVRPCFSSKLVDRVIGDTQALSSRLGLDAISSMLVEDCHRELFIDKKVNIIRLQELADQAVDEYAYTEDADARMYEHLVEIFNYIATFRRSPLQKQWDASETKTSEIGPDGVPCTYPKLRLGNRDSRPITSWRDLRAFAEAKPSASQGMLPGAPIRVSETLIQSSDYARLHLAGSPFRLFSVGLMITSRNFQVGIFDRAGVVVSSAANMWENIETLIRVIRRLSCDLSHIDLGCDPSVWHLPLTSTFYSPIREIAKSLGVPRDSLEYPSYIVQCRKSIVQNEALKDDARGRAEWETQEWLTIGPPTWTSLSLLGQGTNSEIYEMGQLEEGCAGATDFHYGGDAVFPYAESSPAISIINIRNPDYHVNPGNLLDVLSHRSISATSMLHRLILKTVGRPLWDADNYIELLRGFRAALLSHGRLWKHGVLHRDINAGNIVLAIDPKAVEEGKEGYIMDLQLARLRHIKRTRNGATNDYDDTEKITTDILPRVVSMTGNIQFMAIEKLKAYLGIPGVSGVVDEVYYDLESFIWVFAYAVMRRLVAQRQSDSISHVNEWFKASLCRASVDSDMISNRASLTPLVLPWNIRPEDFLLPKPIANLLTLLQERVQYNQSVDKYLRLVEEGEDLHVFIRRLNHDFLITKSLDRTLSSLLQSLGR</sequence>
<keyword evidence="4" id="KW-1185">Reference proteome</keyword>
<name>A0A9P5ZG61_PLEER</name>
<feature type="signal peptide" evidence="1">
    <location>
        <begin position="1"/>
        <end position="22"/>
    </location>
</feature>
<dbReference type="PANTHER" id="PTHR38248">
    <property type="entry name" value="FUNK1 6"/>
    <property type="match status" value="1"/>
</dbReference>
<dbReference type="OrthoDB" id="5584477at2759"/>
<dbReference type="InterPro" id="IPR011009">
    <property type="entry name" value="Kinase-like_dom_sf"/>
</dbReference>
<comment type="caution">
    <text evidence="3">The sequence shown here is derived from an EMBL/GenBank/DDBJ whole genome shotgun (WGS) entry which is preliminary data.</text>
</comment>